<comment type="caution">
    <text evidence="1">The sequence shown here is derived from an EMBL/GenBank/DDBJ whole genome shotgun (WGS) entry which is preliminary data.</text>
</comment>
<reference evidence="1" key="1">
    <citation type="submission" date="2022-08" db="EMBL/GenBank/DDBJ databases">
        <title>Novel sulphate-reducing endosymbionts in the free-living metamonad Anaeramoeba.</title>
        <authorList>
            <person name="Jerlstrom-Hultqvist J."/>
            <person name="Cepicka I."/>
            <person name="Gallot-Lavallee L."/>
            <person name="Salas-Leiva D."/>
            <person name="Curtis B.A."/>
            <person name="Zahonova K."/>
            <person name="Pipaliya S."/>
            <person name="Dacks J."/>
            <person name="Roger A.J."/>
        </authorList>
    </citation>
    <scope>NUCLEOTIDE SEQUENCE</scope>
    <source>
        <strain evidence="1">Busselton2</strain>
    </source>
</reference>
<gene>
    <name evidence="1" type="ORF">M0812_29851</name>
</gene>
<proteinExistence type="predicted"/>
<sequence>MHHPINNPIGYQSLTLDSEGLIGEPVSYTSDLDAVETVRSPAIEWVGDNYFFITYQVSDFDDHERGVAGQLFEAKEDENIELIGDRLEISKSWKNGDESMSRDRQKV</sequence>
<evidence type="ECO:0000313" key="1">
    <source>
        <dbReference type="EMBL" id="KAJ3423323.1"/>
    </source>
</evidence>
<dbReference type="Proteomes" id="UP001146793">
    <property type="component" value="Unassembled WGS sequence"/>
</dbReference>
<dbReference type="AlphaFoldDB" id="A0AAV7Y0N7"/>
<name>A0AAV7Y0N7_9EUKA</name>
<protein>
    <submittedName>
        <fullName evidence="1">Uncharacterized protein</fullName>
    </submittedName>
</protein>
<organism evidence="1 2">
    <name type="scientific">Anaeramoeba flamelloides</name>
    <dbReference type="NCBI Taxonomy" id="1746091"/>
    <lineage>
        <taxon>Eukaryota</taxon>
        <taxon>Metamonada</taxon>
        <taxon>Anaeramoebidae</taxon>
        <taxon>Anaeramoeba</taxon>
    </lineage>
</organism>
<evidence type="ECO:0000313" key="2">
    <source>
        <dbReference type="Proteomes" id="UP001146793"/>
    </source>
</evidence>
<accession>A0AAV7Y0N7</accession>
<dbReference type="EMBL" id="JANTQA010000076">
    <property type="protein sequence ID" value="KAJ3423323.1"/>
    <property type="molecule type" value="Genomic_DNA"/>
</dbReference>